<accession>A0ABW5M2M2</accession>
<organism evidence="1 2">
    <name type="scientific">Spirosoma soli</name>
    <dbReference type="NCBI Taxonomy" id="1770529"/>
    <lineage>
        <taxon>Bacteria</taxon>
        <taxon>Pseudomonadati</taxon>
        <taxon>Bacteroidota</taxon>
        <taxon>Cytophagia</taxon>
        <taxon>Cytophagales</taxon>
        <taxon>Cytophagaceae</taxon>
        <taxon>Spirosoma</taxon>
    </lineage>
</organism>
<keyword evidence="2" id="KW-1185">Reference proteome</keyword>
<protein>
    <recommendedName>
        <fullName evidence="3">Sensor histidine kinase</fullName>
    </recommendedName>
</protein>
<name>A0ABW5M2M2_9BACT</name>
<sequence length="66" mass="7353">MKLVVRHWFRQLAAVRSGKTIRVASNQIGLTDVIAKYRLLAQSEPVISDDNGYFTVVLPLLSPVSL</sequence>
<dbReference type="RefSeq" id="WP_381522679.1">
    <property type="nucleotide sequence ID" value="NZ_JBHULN010000006.1"/>
</dbReference>
<dbReference type="Proteomes" id="UP001597469">
    <property type="component" value="Unassembled WGS sequence"/>
</dbReference>
<comment type="caution">
    <text evidence="1">The sequence shown here is derived from an EMBL/GenBank/DDBJ whole genome shotgun (WGS) entry which is preliminary data.</text>
</comment>
<evidence type="ECO:0000313" key="2">
    <source>
        <dbReference type="Proteomes" id="UP001597469"/>
    </source>
</evidence>
<reference evidence="2" key="1">
    <citation type="journal article" date="2019" name="Int. J. Syst. Evol. Microbiol.">
        <title>The Global Catalogue of Microorganisms (GCM) 10K type strain sequencing project: providing services to taxonomists for standard genome sequencing and annotation.</title>
        <authorList>
            <consortium name="The Broad Institute Genomics Platform"/>
            <consortium name="The Broad Institute Genome Sequencing Center for Infectious Disease"/>
            <person name="Wu L."/>
            <person name="Ma J."/>
        </authorList>
    </citation>
    <scope>NUCLEOTIDE SEQUENCE [LARGE SCALE GENOMIC DNA]</scope>
    <source>
        <strain evidence="2">KCTC 42805</strain>
    </source>
</reference>
<gene>
    <name evidence="1" type="ORF">ACFSUS_11610</name>
</gene>
<proteinExistence type="predicted"/>
<evidence type="ECO:0000313" key="1">
    <source>
        <dbReference type="EMBL" id="MFD2571283.1"/>
    </source>
</evidence>
<dbReference type="EMBL" id="JBHULN010000006">
    <property type="protein sequence ID" value="MFD2571283.1"/>
    <property type="molecule type" value="Genomic_DNA"/>
</dbReference>
<evidence type="ECO:0008006" key="3">
    <source>
        <dbReference type="Google" id="ProtNLM"/>
    </source>
</evidence>